<evidence type="ECO:0000256" key="3">
    <source>
        <dbReference type="ARBA" id="ARBA00022670"/>
    </source>
</evidence>
<proteinExistence type="inferred from homology"/>
<dbReference type="Pfam" id="PF01431">
    <property type="entry name" value="Peptidase_M13"/>
    <property type="match status" value="1"/>
</dbReference>
<dbReference type="PANTHER" id="PTHR11733:SF167">
    <property type="entry name" value="FI17812P1-RELATED"/>
    <property type="match status" value="1"/>
</dbReference>
<comment type="similarity">
    <text evidence="2">Belongs to the peptidase M13 family.</text>
</comment>
<evidence type="ECO:0000259" key="10">
    <source>
        <dbReference type="Pfam" id="PF01431"/>
    </source>
</evidence>
<evidence type="ECO:0000313" key="12">
    <source>
        <dbReference type="EMBL" id="KAK6177866.1"/>
    </source>
</evidence>
<sequence>MDIRMHSPGSSYSIVKESVLFLSISEIVVNNISYDISVNSVRRFLSSINSTNYMFFRTACSEENELLNANAIKMTEAPFGKSDSEDDIVEDYDVLAIRTPCCRNRTGLEKFLMAAMLVAFVVIIGLAVGLTRPILKEEKKYCKSKECIQAASSILENMDPTARPCSNFYQYACGGWEKKTPMPPGHHMWDRFQQLSEQNLYVLKNLIEKHELKTAAEKNVKSFYESCMMTTNQDVDPTLRKFRDLIKNVGGWSVPGPPGEETTNDTWLFNVALESIHKLGAWPLFEIKIEIDEYAPTQKHILKIDLGETNLPSDLFPVPRTGTTPLSTNTTVSTTTPTPVKVTVNKDIAEVKRVFLDETTHLLMFFGLTKEEAATKAQNLLKLEEAIASISPNMPHSHDPNSLYNLKTIESMETEYPIVDWIQYINSLGFRVTGDDQVVVLHPLYLTRLSHLTLDYMSTNNTKQILRDYMVLSLIRSIKPYFDPRVFDFEETEEDSMVVPWERCAFYTNQALGFATGAIYVHGTTQADSVDKIERLISYVKDAFKDYLLRKFWMDDVTKQKAAQKIDDIIEKISYPSFILNSTFLDSYYKEFVVVPDDWFKNILHWRNFQLTTNNRLLTEKPDRKHSWIRPPVTVNAFYSPIKNDIIFPIAMFHLPFYIPGGPLAMNFGAMGSVIGHEIAHAFDIQGRKHDNTGKLVDWWDPSTAEKFAITTECMKDQYSKIKIQDYTVNGNFTLDENIADNGGLRAANFAYQMWVEENGAELPLPGLNLTNYQVFFISYAQMYCSKWSNLGLLKHLLTDKHSPGLARVNGALTNSKSFSWAFDCSYESNMNSRVKCEVW</sequence>
<dbReference type="SUPFAM" id="SSF55486">
    <property type="entry name" value="Metalloproteases ('zincins'), catalytic domain"/>
    <property type="match status" value="1"/>
</dbReference>
<dbReference type="EMBL" id="JAZGQO010000009">
    <property type="protein sequence ID" value="KAK6177866.1"/>
    <property type="molecule type" value="Genomic_DNA"/>
</dbReference>
<evidence type="ECO:0000256" key="9">
    <source>
        <dbReference type="SAM" id="Phobius"/>
    </source>
</evidence>
<dbReference type="AlphaFoldDB" id="A0AAN8PSP6"/>
<keyword evidence="4" id="KW-0479">Metal-binding</keyword>
<dbReference type="GO" id="GO:0046872">
    <property type="term" value="F:metal ion binding"/>
    <property type="evidence" value="ECO:0007669"/>
    <property type="project" value="UniProtKB-KW"/>
</dbReference>
<accession>A0AAN8PSP6</accession>
<dbReference type="InterPro" id="IPR042089">
    <property type="entry name" value="Peptidase_M13_dom_2"/>
</dbReference>
<keyword evidence="13" id="KW-1185">Reference proteome</keyword>
<dbReference type="Gene3D" id="1.10.1380.10">
    <property type="entry name" value="Neutral endopeptidase , domain2"/>
    <property type="match status" value="1"/>
</dbReference>
<name>A0AAN8PSP6_PATCE</name>
<dbReference type="Pfam" id="PF05649">
    <property type="entry name" value="Peptidase_M13_N"/>
    <property type="match status" value="1"/>
</dbReference>
<feature type="region of interest" description="Disordered" evidence="8">
    <location>
        <begin position="316"/>
        <end position="335"/>
    </location>
</feature>
<feature type="transmembrane region" description="Helical" evidence="9">
    <location>
        <begin position="111"/>
        <end position="135"/>
    </location>
</feature>
<evidence type="ECO:0000256" key="7">
    <source>
        <dbReference type="ARBA" id="ARBA00023049"/>
    </source>
</evidence>
<evidence type="ECO:0000256" key="5">
    <source>
        <dbReference type="ARBA" id="ARBA00022801"/>
    </source>
</evidence>
<keyword evidence="7" id="KW-0482">Metalloprotease</keyword>
<feature type="domain" description="Peptidase M13 C-terminal" evidence="10">
    <location>
        <begin position="636"/>
        <end position="839"/>
    </location>
</feature>
<evidence type="ECO:0000313" key="13">
    <source>
        <dbReference type="Proteomes" id="UP001347796"/>
    </source>
</evidence>
<dbReference type="PROSITE" id="PS51885">
    <property type="entry name" value="NEPRILYSIN"/>
    <property type="match status" value="1"/>
</dbReference>
<evidence type="ECO:0008006" key="14">
    <source>
        <dbReference type="Google" id="ProtNLM"/>
    </source>
</evidence>
<reference evidence="12 13" key="1">
    <citation type="submission" date="2024-01" db="EMBL/GenBank/DDBJ databases">
        <title>The genome of the rayed Mediterranean limpet Patella caerulea (Linnaeus, 1758).</title>
        <authorList>
            <person name="Anh-Thu Weber A."/>
            <person name="Halstead-Nussloch G."/>
        </authorList>
    </citation>
    <scope>NUCLEOTIDE SEQUENCE [LARGE SCALE GENOMIC DNA]</scope>
    <source>
        <strain evidence="12">AATW-2023a</strain>
        <tissue evidence="12">Whole specimen</tissue>
    </source>
</reference>
<comment type="caution">
    <text evidence="12">The sequence shown here is derived from an EMBL/GenBank/DDBJ whole genome shotgun (WGS) entry which is preliminary data.</text>
</comment>
<dbReference type="PRINTS" id="PR00786">
    <property type="entry name" value="NEPRILYSIN"/>
</dbReference>
<protein>
    <recommendedName>
        <fullName evidence="14">Endothelin-converting enzyme 1</fullName>
    </recommendedName>
</protein>
<evidence type="ECO:0000256" key="1">
    <source>
        <dbReference type="ARBA" id="ARBA00001947"/>
    </source>
</evidence>
<dbReference type="GO" id="GO:0005886">
    <property type="term" value="C:plasma membrane"/>
    <property type="evidence" value="ECO:0007669"/>
    <property type="project" value="TreeGrafter"/>
</dbReference>
<dbReference type="CDD" id="cd08662">
    <property type="entry name" value="M13"/>
    <property type="match status" value="1"/>
</dbReference>
<comment type="cofactor">
    <cofactor evidence="1">
        <name>Zn(2+)</name>
        <dbReference type="ChEBI" id="CHEBI:29105"/>
    </cofactor>
</comment>
<dbReference type="GO" id="GO:0004222">
    <property type="term" value="F:metalloendopeptidase activity"/>
    <property type="evidence" value="ECO:0007669"/>
    <property type="project" value="InterPro"/>
</dbReference>
<dbReference type="GO" id="GO:0016485">
    <property type="term" value="P:protein processing"/>
    <property type="evidence" value="ECO:0007669"/>
    <property type="project" value="TreeGrafter"/>
</dbReference>
<keyword evidence="5" id="KW-0378">Hydrolase</keyword>
<dbReference type="PANTHER" id="PTHR11733">
    <property type="entry name" value="ZINC METALLOPROTEASE FAMILY M13 NEPRILYSIN-RELATED"/>
    <property type="match status" value="1"/>
</dbReference>
<feature type="domain" description="Peptidase M13 N-terminal" evidence="11">
    <location>
        <begin position="164"/>
        <end position="576"/>
    </location>
</feature>
<keyword evidence="6" id="KW-0862">Zinc</keyword>
<keyword evidence="3" id="KW-0645">Protease</keyword>
<evidence type="ECO:0000259" key="11">
    <source>
        <dbReference type="Pfam" id="PF05649"/>
    </source>
</evidence>
<dbReference type="InterPro" id="IPR008753">
    <property type="entry name" value="Peptidase_M13_N"/>
</dbReference>
<dbReference type="InterPro" id="IPR024079">
    <property type="entry name" value="MetalloPept_cat_dom_sf"/>
</dbReference>
<dbReference type="InterPro" id="IPR018497">
    <property type="entry name" value="Peptidase_M13_C"/>
</dbReference>
<keyword evidence="9" id="KW-0472">Membrane</keyword>
<keyword evidence="9" id="KW-1133">Transmembrane helix</keyword>
<evidence type="ECO:0000256" key="4">
    <source>
        <dbReference type="ARBA" id="ARBA00022723"/>
    </source>
</evidence>
<dbReference type="Gene3D" id="3.40.390.10">
    <property type="entry name" value="Collagenase (Catalytic Domain)"/>
    <property type="match status" value="1"/>
</dbReference>
<dbReference type="Proteomes" id="UP001347796">
    <property type="component" value="Unassembled WGS sequence"/>
</dbReference>
<evidence type="ECO:0000256" key="6">
    <source>
        <dbReference type="ARBA" id="ARBA00022833"/>
    </source>
</evidence>
<dbReference type="InterPro" id="IPR000718">
    <property type="entry name" value="Peptidase_M13"/>
</dbReference>
<keyword evidence="9" id="KW-0812">Transmembrane</keyword>
<evidence type="ECO:0000256" key="2">
    <source>
        <dbReference type="ARBA" id="ARBA00007357"/>
    </source>
</evidence>
<gene>
    <name evidence="12" type="ORF">SNE40_012743</name>
</gene>
<feature type="compositionally biased region" description="Low complexity" evidence="8">
    <location>
        <begin position="319"/>
        <end position="335"/>
    </location>
</feature>
<organism evidence="12 13">
    <name type="scientific">Patella caerulea</name>
    <name type="common">Rayed Mediterranean limpet</name>
    <dbReference type="NCBI Taxonomy" id="87958"/>
    <lineage>
        <taxon>Eukaryota</taxon>
        <taxon>Metazoa</taxon>
        <taxon>Spiralia</taxon>
        <taxon>Lophotrochozoa</taxon>
        <taxon>Mollusca</taxon>
        <taxon>Gastropoda</taxon>
        <taxon>Patellogastropoda</taxon>
        <taxon>Patelloidea</taxon>
        <taxon>Patellidae</taxon>
        <taxon>Patella</taxon>
    </lineage>
</organism>
<evidence type="ECO:0000256" key="8">
    <source>
        <dbReference type="SAM" id="MobiDB-lite"/>
    </source>
</evidence>